<evidence type="ECO:0000256" key="2">
    <source>
        <dbReference type="ARBA" id="ARBA00022857"/>
    </source>
</evidence>
<accession>A0ABR3WE33</accession>
<dbReference type="PANTHER" id="PTHR43669:SF11">
    <property type="entry name" value="SHORT-CHAIN DEHYDROGENASE_OXIDOREDUCTASE"/>
    <property type="match status" value="1"/>
</dbReference>
<dbReference type="SUPFAM" id="SSF51735">
    <property type="entry name" value="NAD(P)-binding Rossmann-fold domains"/>
    <property type="match status" value="1"/>
</dbReference>
<evidence type="ECO:0000256" key="3">
    <source>
        <dbReference type="ARBA" id="ARBA00023002"/>
    </source>
</evidence>
<dbReference type="Pfam" id="PF00106">
    <property type="entry name" value="adh_short"/>
    <property type="match status" value="1"/>
</dbReference>
<comment type="caution">
    <text evidence="4">The sequence shown here is derived from an EMBL/GenBank/DDBJ whole genome shotgun (WGS) entry which is preliminary data.</text>
</comment>
<evidence type="ECO:0008006" key="6">
    <source>
        <dbReference type="Google" id="ProtNLM"/>
    </source>
</evidence>
<keyword evidence="3" id="KW-0560">Oxidoreductase</keyword>
<dbReference type="PRINTS" id="PR00081">
    <property type="entry name" value="GDHRDH"/>
</dbReference>
<dbReference type="InterPro" id="IPR002347">
    <property type="entry name" value="SDR_fam"/>
</dbReference>
<dbReference type="InterPro" id="IPR020904">
    <property type="entry name" value="Sc_DH/Rdtase_CS"/>
</dbReference>
<organism evidence="4 5">
    <name type="scientific">Diaporthe australafricana</name>
    <dbReference type="NCBI Taxonomy" id="127596"/>
    <lineage>
        <taxon>Eukaryota</taxon>
        <taxon>Fungi</taxon>
        <taxon>Dikarya</taxon>
        <taxon>Ascomycota</taxon>
        <taxon>Pezizomycotina</taxon>
        <taxon>Sordariomycetes</taxon>
        <taxon>Sordariomycetidae</taxon>
        <taxon>Diaporthales</taxon>
        <taxon>Diaporthaceae</taxon>
        <taxon>Diaporthe</taxon>
    </lineage>
</organism>
<dbReference type="Gene3D" id="3.40.50.720">
    <property type="entry name" value="NAD(P)-binding Rossmann-like Domain"/>
    <property type="match status" value="1"/>
</dbReference>
<keyword evidence="5" id="KW-1185">Reference proteome</keyword>
<dbReference type="EMBL" id="JAWRVE010000098">
    <property type="protein sequence ID" value="KAL1859590.1"/>
    <property type="molecule type" value="Genomic_DNA"/>
</dbReference>
<dbReference type="InterPro" id="IPR036291">
    <property type="entry name" value="NAD(P)-bd_dom_sf"/>
</dbReference>
<dbReference type="PROSITE" id="PS00061">
    <property type="entry name" value="ADH_SHORT"/>
    <property type="match status" value="1"/>
</dbReference>
<protein>
    <recommendedName>
        <fullName evidence="6">Short-chain dehydrogenase</fullName>
    </recommendedName>
</protein>
<evidence type="ECO:0000313" key="5">
    <source>
        <dbReference type="Proteomes" id="UP001583177"/>
    </source>
</evidence>
<comment type="similarity">
    <text evidence="1">Belongs to the short-chain dehydrogenases/reductases (SDR) family.</text>
</comment>
<reference evidence="4 5" key="1">
    <citation type="journal article" date="2024" name="IMA Fungus">
        <title>IMA Genome - F19 : A genome assembly and annotation guide to empower mycologists, including annotated draft genome sequences of Ceratocystis pirilliformis, Diaporthe australafricana, Fusarium ophioides, Paecilomyces lecythidis, and Sporothrix stenoceras.</title>
        <authorList>
            <person name="Aylward J."/>
            <person name="Wilson A.M."/>
            <person name="Visagie C.M."/>
            <person name="Spraker J."/>
            <person name="Barnes I."/>
            <person name="Buitendag C."/>
            <person name="Ceriani C."/>
            <person name="Del Mar Angel L."/>
            <person name="du Plessis D."/>
            <person name="Fuchs T."/>
            <person name="Gasser K."/>
            <person name="Kramer D."/>
            <person name="Li W."/>
            <person name="Munsamy K."/>
            <person name="Piso A."/>
            <person name="Price J.L."/>
            <person name="Sonnekus B."/>
            <person name="Thomas C."/>
            <person name="van der Nest A."/>
            <person name="van Dijk A."/>
            <person name="van Heerden A."/>
            <person name="van Vuuren N."/>
            <person name="Yilmaz N."/>
            <person name="Duong T.A."/>
            <person name="van der Merwe N.A."/>
            <person name="Wingfield M.J."/>
            <person name="Wingfield B.D."/>
        </authorList>
    </citation>
    <scope>NUCLEOTIDE SEQUENCE [LARGE SCALE GENOMIC DNA]</scope>
    <source>
        <strain evidence="4 5">CMW 18300</strain>
    </source>
</reference>
<keyword evidence="2" id="KW-0521">NADP</keyword>
<evidence type="ECO:0000313" key="4">
    <source>
        <dbReference type="EMBL" id="KAL1859590.1"/>
    </source>
</evidence>
<proteinExistence type="inferred from homology"/>
<evidence type="ECO:0000256" key="1">
    <source>
        <dbReference type="ARBA" id="ARBA00006484"/>
    </source>
</evidence>
<gene>
    <name evidence="4" type="ORF">Daus18300_009591</name>
</gene>
<dbReference type="Proteomes" id="UP001583177">
    <property type="component" value="Unassembled WGS sequence"/>
</dbReference>
<name>A0ABR3WE33_9PEZI</name>
<sequence length="278" mass="30422">MPFPHKTVLITGATAGIGRALAERMVENGVFVIAVGRRKERLQELEVKYGKDKVVAEEFDMTKTAEIPAWAQRITKQHPTLSSIILNAGIQRTLDFTNPSYEELASKITGEIDTNYTSPLLTITAFLPHLISLGSSSSSAPAASVILVTSGLALVPLARCANYCSTKSALHHFGLSLRSQMQSSPATRHVRVIDILPPAVQTELHELQPELVAAGQGQIGMPLKAFIDETWAALDRWDETEDEIMVDEVKQRWGSIDDEKKVAFKQLQAMMSKAGSKA</sequence>
<dbReference type="PANTHER" id="PTHR43669">
    <property type="entry name" value="5-KETO-D-GLUCONATE 5-REDUCTASE"/>
    <property type="match status" value="1"/>
</dbReference>